<evidence type="ECO:0000256" key="2">
    <source>
        <dbReference type="ARBA" id="ARBA00008655"/>
    </source>
</evidence>
<keyword evidence="4 7" id="KW-0808">Transferase</keyword>
<evidence type="ECO:0000256" key="8">
    <source>
        <dbReference type="SAM" id="Phobius"/>
    </source>
</evidence>
<keyword evidence="7" id="KW-0594">Phospholipid biosynthesis</keyword>
<comment type="caution">
    <text evidence="11">The sequence shown here is derived from an EMBL/GenBank/DDBJ whole genome shotgun (WGS) entry which is preliminary data.</text>
</comment>
<keyword evidence="7" id="KW-1208">Phospholipid metabolism</keyword>
<dbReference type="SMART" id="SM00563">
    <property type="entry name" value="PlsC"/>
    <property type="match status" value="1"/>
</dbReference>
<evidence type="ECO:0000256" key="9">
    <source>
        <dbReference type="SAM" id="SignalP"/>
    </source>
</evidence>
<feature type="chain" id="PRO_5046610365" description="1-acyl-sn-glycerol-3-phosphate acyltransferase" evidence="9">
    <location>
        <begin position="33"/>
        <end position="307"/>
    </location>
</feature>
<keyword evidence="12" id="KW-1185">Reference proteome</keyword>
<keyword evidence="8" id="KW-1133">Transmembrane helix</keyword>
<accession>A0ABP0L8D3</accession>
<dbReference type="PANTHER" id="PTHR10434:SF64">
    <property type="entry name" value="1-ACYL-SN-GLYCEROL-3-PHOSPHATE ACYLTRANSFERASE-RELATED"/>
    <property type="match status" value="1"/>
</dbReference>
<evidence type="ECO:0000256" key="7">
    <source>
        <dbReference type="RuleBase" id="RU361267"/>
    </source>
</evidence>
<keyword evidence="8" id="KW-0472">Membrane</keyword>
<comment type="similarity">
    <text evidence="2 7">Belongs to the 1-acyl-sn-glycerol-3-phosphate acyltransferase family.</text>
</comment>
<dbReference type="CDD" id="cd07989">
    <property type="entry name" value="LPLAT_AGPAT-like"/>
    <property type="match status" value="1"/>
</dbReference>
<keyword evidence="9" id="KW-0732">Signal</keyword>
<comment type="catalytic activity">
    <reaction evidence="7">
        <text>a 1-acyl-sn-glycero-3-phosphate + an acyl-CoA = a 1,2-diacyl-sn-glycero-3-phosphate + CoA</text>
        <dbReference type="Rhea" id="RHEA:19709"/>
        <dbReference type="ChEBI" id="CHEBI:57287"/>
        <dbReference type="ChEBI" id="CHEBI:57970"/>
        <dbReference type="ChEBI" id="CHEBI:58342"/>
        <dbReference type="ChEBI" id="CHEBI:58608"/>
        <dbReference type="EC" id="2.3.1.51"/>
    </reaction>
</comment>
<organism evidence="11 12">
    <name type="scientific">Durusdinium trenchii</name>
    <dbReference type="NCBI Taxonomy" id="1381693"/>
    <lineage>
        <taxon>Eukaryota</taxon>
        <taxon>Sar</taxon>
        <taxon>Alveolata</taxon>
        <taxon>Dinophyceae</taxon>
        <taxon>Suessiales</taxon>
        <taxon>Symbiodiniaceae</taxon>
        <taxon>Durusdinium</taxon>
    </lineage>
</organism>
<keyword evidence="6 7" id="KW-0012">Acyltransferase</keyword>
<sequence>MGSVRSMRSVKLICLWLSLWLGLAFLAPRIPAAPVRSPAVLARAKSLDRYVPPSKRMVGHTPLAVLRVLLMASVIAVVGTFVAAPAICFGLLVKKDRRRKWVDLILCAWAKMTISPFFRVTITGKENLPDDEACVYVANHQSFMDILSAYQLFKPFKFISKASILKFPLIGWVMRRAKTITIEREDRKSQLKTFRDSVDALKDGNSLFVFPEGTRSSDGRLLPFKRGPVSMAKRAKVPIVPMTILGTGRIMPSKKEYLLYQNNAGVKIIVHPKVPVQEVEDTPDDVLLQKLRDTIESALPPQLQSAK</sequence>
<evidence type="ECO:0000313" key="12">
    <source>
        <dbReference type="Proteomes" id="UP001642464"/>
    </source>
</evidence>
<evidence type="ECO:0000313" key="11">
    <source>
        <dbReference type="EMBL" id="CAK9035213.1"/>
    </source>
</evidence>
<gene>
    <name evidence="11" type="ORF">SCF082_LOCUS21184</name>
</gene>
<evidence type="ECO:0000259" key="10">
    <source>
        <dbReference type="SMART" id="SM00563"/>
    </source>
</evidence>
<keyword evidence="5 7" id="KW-0443">Lipid metabolism</keyword>
<evidence type="ECO:0000256" key="4">
    <source>
        <dbReference type="ARBA" id="ARBA00022679"/>
    </source>
</evidence>
<dbReference type="GO" id="GO:0016746">
    <property type="term" value="F:acyltransferase activity"/>
    <property type="evidence" value="ECO:0007669"/>
    <property type="project" value="UniProtKB-KW"/>
</dbReference>
<keyword evidence="3 7" id="KW-0444">Lipid biosynthesis</keyword>
<keyword evidence="8" id="KW-0812">Transmembrane</keyword>
<proteinExistence type="inferred from homology"/>
<feature type="transmembrane region" description="Helical" evidence="8">
    <location>
        <begin position="68"/>
        <end position="93"/>
    </location>
</feature>
<dbReference type="InterPro" id="IPR004552">
    <property type="entry name" value="AGP_acyltrans"/>
</dbReference>
<reference evidence="11 12" key="1">
    <citation type="submission" date="2024-02" db="EMBL/GenBank/DDBJ databases">
        <authorList>
            <person name="Chen Y."/>
            <person name="Shah S."/>
            <person name="Dougan E. K."/>
            <person name="Thang M."/>
            <person name="Chan C."/>
        </authorList>
    </citation>
    <scope>NUCLEOTIDE SEQUENCE [LARGE SCALE GENOMIC DNA]</scope>
</reference>
<comment type="pathway">
    <text evidence="1">Lipid metabolism.</text>
</comment>
<dbReference type="Pfam" id="PF01553">
    <property type="entry name" value="Acyltransferase"/>
    <property type="match status" value="1"/>
</dbReference>
<evidence type="ECO:0000256" key="5">
    <source>
        <dbReference type="ARBA" id="ARBA00023098"/>
    </source>
</evidence>
<feature type="domain" description="Phospholipid/glycerol acyltransferase" evidence="10">
    <location>
        <begin position="134"/>
        <end position="247"/>
    </location>
</feature>
<dbReference type="Proteomes" id="UP001642464">
    <property type="component" value="Unassembled WGS sequence"/>
</dbReference>
<feature type="signal peptide" evidence="9">
    <location>
        <begin position="1"/>
        <end position="32"/>
    </location>
</feature>
<name>A0ABP0L8D3_9DINO</name>
<evidence type="ECO:0000256" key="6">
    <source>
        <dbReference type="ARBA" id="ARBA00023315"/>
    </source>
</evidence>
<dbReference type="InterPro" id="IPR002123">
    <property type="entry name" value="Plipid/glycerol_acylTrfase"/>
</dbReference>
<dbReference type="EC" id="2.3.1.51" evidence="7"/>
<dbReference type="PANTHER" id="PTHR10434">
    <property type="entry name" value="1-ACYL-SN-GLYCEROL-3-PHOSPHATE ACYLTRANSFERASE"/>
    <property type="match status" value="1"/>
</dbReference>
<dbReference type="EMBL" id="CAXAMM010015002">
    <property type="protein sequence ID" value="CAK9035213.1"/>
    <property type="molecule type" value="Genomic_DNA"/>
</dbReference>
<dbReference type="NCBIfam" id="TIGR00530">
    <property type="entry name" value="AGP_acyltrn"/>
    <property type="match status" value="1"/>
</dbReference>
<comment type="domain">
    <text evidence="7">The HXXXXD motif is essential for acyltransferase activity and may constitute the binding site for the phosphate moiety of the glycerol-3-phosphate.</text>
</comment>
<evidence type="ECO:0000256" key="1">
    <source>
        <dbReference type="ARBA" id="ARBA00005189"/>
    </source>
</evidence>
<evidence type="ECO:0000256" key="3">
    <source>
        <dbReference type="ARBA" id="ARBA00022516"/>
    </source>
</evidence>
<dbReference type="SUPFAM" id="SSF69593">
    <property type="entry name" value="Glycerol-3-phosphate (1)-acyltransferase"/>
    <property type="match status" value="1"/>
</dbReference>
<protein>
    <recommendedName>
        <fullName evidence="7">1-acyl-sn-glycerol-3-phosphate acyltransferase</fullName>
        <ecNumber evidence="7">2.3.1.51</ecNumber>
    </recommendedName>
</protein>